<feature type="chain" id="PRO_5030518061" description="Serine protease" evidence="7">
    <location>
        <begin position="32"/>
        <end position="1104"/>
    </location>
</feature>
<feature type="domain" description="PA" evidence="9">
    <location>
        <begin position="469"/>
        <end position="530"/>
    </location>
</feature>
<evidence type="ECO:0000256" key="4">
    <source>
        <dbReference type="PIRSR" id="PIRSR615500-1"/>
    </source>
</evidence>
<dbReference type="GO" id="GO:0006508">
    <property type="term" value="P:proteolysis"/>
    <property type="evidence" value="ECO:0007669"/>
    <property type="project" value="UniProtKB-KW"/>
</dbReference>
<gene>
    <name evidence="11" type="ORF">FHU40_004607</name>
</gene>
<dbReference type="CDD" id="cd02120">
    <property type="entry name" value="PA_subtilisin_like"/>
    <property type="match status" value="1"/>
</dbReference>
<evidence type="ECO:0000259" key="8">
    <source>
        <dbReference type="Pfam" id="PF00082"/>
    </source>
</evidence>
<reference evidence="11 12" key="1">
    <citation type="submission" date="2020-08" db="EMBL/GenBank/DDBJ databases">
        <title>Sequencing the genomes of 1000 actinobacteria strains.</title>
        <authorList>
            <person name="Klenk H.-P."/>
        </authorList>
    </citation>
    <scope>NUCLEOTIDE SEQUENCE [LARGE SCALE GENOMIC DNA]</scope>
    <source>
        <strain evidence="11 12">DSM 105498</strain>
    </source>
</reference>
<evidence type="ECO:0000256" key="3">
    <source>
        <dbReference type="ARBA" id="ARBA00022825"/>
    </source>
</evidence>
<dbReference type="SUPFAM" id="SSF52743">
    <property type="entry name" value="Subtilisin-like"/>
    <property type="match status" value="1"/>
</dbReference>
<dbReference type="InterPro" id="IPR034197">
    <property type="entry name" value="Peptidases_S8_3"/>
</dbReference>
<keyword evidence="1 5" id="KW-0645">Protease</keyword>
<dbReference type="Gene3D" id="3.50.30.30">
    <property type="match status" value="1"/>
</dbReference>
<keyword evidence="3 5" id="KW-0720">Serine protease</keyword>
<dbReference type="Gene3D" id="3.40.50.200">
    <property type="entry name" value="Peptidase S8/S53 domain"/>
    <property type="match status" value="1"/>
</dbReference>
<evidence type="ECO:0000259" key="10">
    <source>
        <dbReference type="Pfam" id="PF17766"/>
    </source>
</evidence>
<dbReference type="PRINTS" id="PR00723">
    <property type="entry name" value="SUBTILISIN"/>
</dbReference>
<dbReference type="InterPro" id="IPR023828">
    <property type="entry name" value="Peptidase_S8_Ser-AS"/>
</dbReference>
<dbReference type="PROSITE" id="PS00138">
    <property type="entry name" value="SUBTILASE_SER"/>
    <property type="match status" value="1"/>
</dbReference>
<feature type="active site" description="Charge relay system" evidence="4 5">
    <location>
        <position position="223"/>
    </location>
</feature>
<evidence type="ECO:0000256" key="1">
    <source>
        <dbReference type="ARBA" id="ARBA00022670"/>
    </source>
</evidence>
<sequence length="1104" mass="113330">MSPRAPHSRQLRLAVAGSAAALAITGLVATAAPASGGPPGDGFTIAYTQPTLTGRSSGDKAPSSSMAETSPSLLKLDSAKRVPVVIKYDYDAIASYTGTVPGLAATSPSVTGRPVTAGTSALRDYRAYVNRQEQAISRRVEAAVPATSIDQSYQVAYGGVSAVVPGNQIRTLLAVPGVVAVQRDALRQPLTDSSTRFINATAAYEELRTTRSAGKGIILANIDTGLWPEHPSFADHGNLSAPPGPARACAFGDNPLTPADDPFVCNNKLIGGQPFLDTYAALNDDLVYPGTARDSEGHGSHTSSTSAGDIVTNVKTLGPTLSRINGVAPGAWVVEYKALGPQGGYASDLTAAVQQAIVDGADVINYSISGGSSPLTDSTELAFLDAYNAGVFVAASAGNSGPGASTSDHLSPWVTTVAASTQTRSFTSTLTLTAGDGATYSVKGASITAGAGPAPVTPASAAPYGDPLCQTPAPAGTFTGQIVVCQRGVNGRVEKGYNVLQGGAVGMILYNPTLADVETDNHWLPSVHVADGTDLTAFLAAHSGVTASFTAGRADTGKGDVMAAFSSRGPGGSFIKPDITAPGVQILAAMTPTPTEVVNGPPGEYYQVIAGTSMSAPHIAGAAILLKALHPSWTPGQIKSAMMTQSLTKVVKEDETTPADAFDMGAGRIDVGRAADAPMTISDTTDDMLAYTADPVHAIDLNIPSINAPTMPGYIDTVRTVQNVTGKTLHVKAYASLPDDTEISFSPRSFTLKPGRSTSVEMRLTSDAPIGDQQFGTVYFDTNRGDLHLPVAFIRQQGTVTATQSCDPASVRVKATTTCTISATNTDFDAQAVSFSTTTNDRLQLTGTTAGRLRGGKVSGLTTLAGASLGVPSVAPASDSPAGGFLDLAGFGIAPISVGDEDVLNFTTPSFMFNGKAASSIGIDTNGYLVVGGATSEDNECCTLPSGASSARPNNVLAPFWTDLNGTGAPGVRVGTLTDGVSQWIVVQWDVNVFGTTDTRHFQVWIGTQPTQDITYEYSAPQTDPGGQPFLVGAENEAGEGDMSATLPTGTLRVTSTDPTPGDTFTYTVTAKGVKKGSGVVHTELTAPKVPGVTTLDSDVSVTR</sequence>
<protein>
    <recommendedName>
        <fullName evidence="13">Serine protease</fullName>
    </recommendedName>
</protein>
<dbReference type="SUPFAM" id="SSF52025">
    <property type="entry name" value="PA domain"/>
    <property type="match status" value="1"/>
</dbReference>
<feature type="domain" description="Subtilisin-like protease fibronectin type-III" evidence="10">
    <location>
        <begin position="700"/>
        <end position="792"/>
    </location>
</feature>
<name>A0A7W4VZW1_9ACTN</name>
<keyword evidence="12" id="KW-1185">Reference proteome</keyword>
<dbReference type="Pfam" id="PF00082">
    <property type="entry name" value="Peptidase_S8"/>
    <property type="match status" value="1"/>
</dbReference>
<dbReference type="PANTHER" id="PTHR10795">
    <property type="entry name" value="PROPROTEIN CONVERTASE SUBTILISIN/KEXIN"/>
    <property type="match status" value="1"/>
</dbReference>
<evidence type="ECO:0000256" key="7">
    <source>
        <dbReference type="SAM" id="SignalP"/>
    </source>
</evidence>
<dbReference type="Pfam" id="PF17766">
    <property type="entry name" value="fn3_6"/>
    <property type="match status" value="1"/>
</dbReference>
<organism evidence="11 12">
    <name type="scientific">Nocardioides soli</name>
    <dbReference type="NCBI Taxonomy" id="1036020"/>
    <lineage>
        <taxon>Bacteria</taxon>
        <taxon>Bacillati</taxon>
        <taxon>Actinomycetota</taxon>
        <taxon>Actinomycetes</taxon>
        <taxon>Propionibacteriales</taxon>
        <taxon>Nocardioidaceae</taxon>
        <taxon>Nocardioides</taxon>
    </lineage>
</organism>
<evidence type="ECO:0000256" key="5">
    <source>
        <dbReference type="PROSITE-ProRule" id="PRU01240"/>
    </source>
</evidence>
<dbReference type="InterPro" id="IPR003137">
    <property type="entry name" value="PA_domain"/>
</dbReference>
<dbReference type="InterPro" id="IPR041469">
    <property type="entry name" value="Subtilisin-like_FN3"/>
</dbReference>
<evidence type="ECO:0000256" key="6">
    <source>
        <dbReference type="SAM" id="MobiDB-lite"/>
    </source>
</evidence>
<proteinExistence type="inferred from homology"/>
<dbReference type="Pfam" id="PF02225">
    <property type="entry name" value="PA"/>
    <property type="match status" value="1"/>
</dbReference>
<feature type="signal peptide" evidence="7">
    <location>
        <begin position="1"/>
        <end position="31"/>
    </location>
</feature>
<dbReference type="InterPro" id="IPR045051">
    <property type="entry name" value="SBT"/>
</dbReference>
<evidence type="ECO:0008006" key="13">
    <source>
        <dbReference type="Google" id="ProtNLM"/>
    </source>
</evidence>
<keyword evidence="2 5" id="KW-0378">Hydrolase</keyword>
<comment type="similarity">
    <text evidence="5">Belongs to the peptidase S8 family.</text>
</comment>
<keyword evidence="7" id="KW-0732">Signal</keyword>
<feature type="region of interest" description="Disordered" evidence="6">
    <location>
        <begin position="41"/>
        <end position="71"/>
    </location>
</feature>
<dbReference type="InterPro" id="IPR000209">
    <property type="entry name" value="Peptidase_S8/S53_dom"/>
</dbReference>
<feature type="compositionally biased region" description="Polar residues" evidence="6">
    <location>
        <begin position="46"/>
        <end position="71"/>
    </location>
</feature>
<dbReference type="EMBL" id="JACHWR010000003">
    <property type="protein sequence ID" value="MBB3044770.1"/>
    <property type="molecule type" value="Genomic_DNA"/>
</dbReference>
<feature type="active site" description="Charge relay system" evidence="4 5">
    <location>
        <position position="298"/>
    </location>
</feature>
<feature type="active site" description="Charge relay system" evidence="4 5">
    <location>
        <position position="613"/>
    </location>
</feature>
<comment type="caution">
    <text evidence="11">The sequence shown here is derived from an EMBL/GenBank/DDBJ whole genome shotgun (WGS) entry which is preliminary data.</text>
</comment>
<dbReference type="InterPro" id="IPR046450">
    <property type="entry name" value="PA_dom_sf"/>
</dbReference>
<dbReference type="AlphaFoldDB" id="A0A7W4VZW1"/>
<dbReference type="InterPro" id="IPR015500">
    <property type="entry name" value="Peptidase_S8_subtilisin-rel"/>
</dbReference>
<evidence type="ECO:0000313" key="12">
    <source>
        <dbReference type="Proteomes" id="UP000589626"/>
    </source>
</evidence>
<dbReference type="PROSITE" id="PS51892">
    <property type="entry name" value="SUBTILASE"/>
    <property type="match status" value="1"/>
</dbReference>
<dbReference type="RefSeq" id="WP_183594719.1">
    <property type="nucleotide sequence ID" value="NZ_JACHWR010000003.1"/>
</dbReference>
<evidence type="ECO:0000256" key="2">
    <source>
        <dbReference type="ARBA" id="ARBA00022801"/>
    </source>
</evidence>
<accession>A0A7W4VZW1</accession>
<dbReference type="Proteomes" id="UP000589626">
    <property type="component" value="Unassembled WGS sequence"/>
</dbReference>
<evidence type="ECO:0000259" key="9">
    <source>
        <dbReference type="Pfam" id="PF02225"/>
    </source>
</evidence>
<feature type="domain" description="Peptidase S8/S53" evidence="8">
    <location>
        <begin position="214"/>
        <end position="653"/>
    </location>
</feature>
<dbReference type="CDD" id="cd04852">
    <property type="entry name" value="Peptidases_S8_3"/>
    <property type="match status" value="1"/>
</dbReference>
<dbReference type="InterPro" id="IPR036852">
    <property type="entry name" value="Peptidase_S8/S53_dom_sf"/>
</dbReference>
<dbReference type="GO" id="GO:0004252">
    <property type="term" value="F:serine-type endopeptidase activity"/>
    <property type="evidence" value="ECO:0007669"/>
    <property type="project" value="UniProtKB-UniRule"/>
</dbReference>
<evidence type="ECO:0000313" key="11">
    <source>
        <dbReference type="EMBL" id="MBB3044770.1"/>
    </source>
</evidence>